<evidence type="ECO:0000313" key="1">
    <source>
        <dbReference type="EMBL" id="KAK6919250.1"/>
    </source>
</evidence>
<dbReference type="PANTHER" id="PTHR48165:SF1">
    <property type="entry name" value="TRANSMEMBRANE PROTEIN"/>
    <property type="match status" value="1"/>
</dbReference>
<organism evidence="1 2">
    <name type="scientific">Dillenia turbinata</name>
    <dbReference type="NCBI Taxonomy" id="194707"/>
    <lineage>
        <taxon>Eukaryota</taxon>
        <taxon>Viridiplantae</taxon>
        <taxon>Streptophyta</taxon>
        <taxon>Embryophyta</taxon>
        <taxon>Tracheophyta</taxon>
        <taxon>Spermatophyta</taxon>
        <taxon>Magnoliopsida</taxon>
        <taxon>eudicotyledons</taxon>
        <taxon>Gunneridae</taxon>
        <taxon>Pentapetalae</taxon>
        <taxon>Dilleniales</taxon>
        <taxon>Dilleniaceae</taxon>
        <taxon>Dillenia</taxon>
    </lineage>
</organism>
<dbReference type="PANTHER" id="PTHR48165">
    <property type="entry name" value="BNAC03G44900D PROTEIN"/>
    <property type="match status" value="1"/>
</dbReference>
<reference evidence="1 2" key="1">
    <citation type="submission" date="2023-12" db="EMBL/GenBank/DDBJ databases">
        <title>A high-quality genome assembly for Dillenia turbinata (Dilleniales).</title>
        <authorList>
            <person name="Chanderbali A."/>
        </authorList>
    </citation>
    <scope>NUCLEOTIDE SEQUENCE [LARGE SCALE GENOMIC DNA]</scope>
    <source>
        <strain evidence="1">LSX21</strain>
        <tissue evidence="1">Leaf</tissue>
    </source>
</reference>
<protein>
    <submittedName>
        <fullName evidence="1">Uncharacterized protein</fullName>
    </submittedName>
</protein>
<gene>
    <name evidence="1" type="ORF">RJ641_015154</name>
</gene>
<sequence length="137" mass="15934">MWRRLAAISRNVQNIRKSPRVADENMLGENFGREMERRRNRWNGFPIIYSILRAPLSLFSCFSHPHRNGIDGVWVSGELAHISEMNYLMTKHMHRIGTNLCCDHVCSPASTISCTSKTSTKCWETEFVVYRWVYGPL</sequence>
<evidence type="ECO:0000313" key="2">
    <source>
        <dbReference type="Proteomes" id="UP001370490"/>
    </source>
</evidence>
<dbReference type="Proteomes" id="UP001370490">
    <property type="component" value="Unassembled WGS sequence"/>
</dbReference>
<accession>A0AAN8UPF3</accession>
<dbReference type="EMBL" id="JBAMMX010000021">
    <property type="protein sequence ID" value="KAK6919250.1"/>
    <property type="molecule type" value="Genomic_DNA"/>
</dbReference>
<comment type="caution">
    <text evidence="1">The sequence shown here is derived from an EMBL/GenBank/DDBJ whole genome shotgun (WGS) entry which is preliminary data.</text>
</comment>
<dbReference type="AlphaFoldDB" id="A0AAN8UPF3"/>
<keyword evidence="2" id="KW-1185">Reference proteome</keyword>
<proteinExistence type="predicted"/>
<name>A0AAN8UPF3_9MAGN</name>